<feature type="transmembrane region" description="Helical" evidence="2">
    <location>
        <begin position="126"/>
        <end position="149"/>
    </location>
</feature>
<dbReference type="InterPro" id="IPR036374">
    <property type="entry name" value="OxRdtase_Mopterin-bd_sf"/>
</dbReference>
<keyword evidence="6" id="KW-1185">Reference proteome</keyword>
<keyword evidence="2" id="KW-1133">Transmembrane helix</keyword>
<dbReference type="GO" id="GO:0030151">
    <property type="term" value="F:molybdenum ion binding"/>
    <property type="evidence" value="ECO:0007669"/>
    <property type="project" value="InterPro"/>
</dbReference>
<dbReference type="InterPro" id="IPR005066">
    <property type="entry name" value="MoCF_OxRdtse_dimer"/>
</dbReference>
<dbReference type="SUPFAM" id="SSF56524">
    <property type="entry name" value="Oxidoreductase molybdopterin-binding domain"/>
    <property type="match status" value="1"/>
</dbReference>
<dbReference type="AlphaFoldDB" id="A0A554MW35"/>
<dbReference type="GO" id="GO:0043546">
    <property type="term" value="F:molybdopterin cofactor binding"/>
    <property type="evidence" value="ECO:0007669"/>
    <property type="project" value="TreeGrafter"/>
</dbReference>
<sequence length="505" mass="52492">MQRDDIPAAVRSRLPGVVVALAAGGAAVAGSYAAAGFTPAYVVAPVDGAIAQYIPGVFITFAILVLGDLGAKLSLLSATVLSMGLLGTLAGLGRAIAEEAGVQPLAGPLAGVPVWGAVAALTGRPVLALGAGVGALFVVGIASLAGRVGTDDVAAADRRRVVGGVASLTGLGAVGWLLGSRGGATGSASEDAPNAATGDGDGDVNEATMQALAEADEKSFDIDGLEPLVSERFYVVDTSSVHPQTAPDDWSLSITGAVDSAARFDFDDITEREAVREFSTLRCVGERLNGKKTDTALWTGVRVGDLLEAADVPDRCCVMARAEDGFYEEFPVDALREALLVYRMNGKPLPRDHGAPARLVVPGHWGEIHVKWVNELEILDEPAEGYWEEKGWHGTGPVNTIAKLYVTEDMDDGRKRLAGHAYAGTRGISAVEVSADGGDTWNEAELSEPLPGRAVWRQWKYAYEPPGGSHEVVVRAIDGEGTLQPEADSGPYPSGASGWVSQEVS</sequence>
<evidence type="ECO:0000313" key="5">
    <source>
        <dbReference type="EMBL" id="TSD09323.1"/>
    </source>
</evidence>
<dbReference type="EMBL" id="QMDX01000014">
    <property type="protein sequence ID" value="TSD09323.1"/>
    <property type="molecule type" value="Genomic_DNA"/>
</dbReference>
<dbReference type="InterPro" id="IPR014756">
    <property type="entry name" value="Ig_E-set"/>
</dbReference>
<dbReference type="InterPro" id="IPR000572">
    <property type="entry name" value="OxRdtase_Mopterin-bd_dom"/>
</dbReference>
<dbReference type="SUPFAM" id="SSF81296">
    <property type="entry name" value="E set domains"/>
    <property type="match status" value="1"/>
</dbReference>
<feature type="region of interest" description="Disordered" evidence="1">
    <location>
        <begin position="185"/>
        <end position="204"/>
    </location>
</feature>
<dbReference type="OrthoDB" id="9576at2157"/>
<dbReference type="Proteomes" id="UP000319894">
    <property type="component" value="Unassembled WGS sequence"/>
</dbReference>
<dbReference type="RefSeq" id="WP_144263222.1">
    <property type="nucleotide sequence ID" value="NZ_QMDX01000014.1"/>
</dbReference>
<dbReference type="PANTHER" id="PTHR19372:SF7">
    <property type="entry name" value="SULFITE OXIDASE, MITOCHONDRIAL"/>
    <property type="match status" value="1"/>
</dbReference>
<feature type="transmembrane region" description="Helical" evidence="2">
    <location>
        <begin position="161"/>
        <end position="179"/>
    </location>
</feature>
<dbReference type="Pfam" id="PF03404">
    <property type="entry name" value="Mo-co_dimer"/>
    <property type="match status" value="1"/>
</dbReference>
<dbReference type="PANTHER" id="PTHR19372">
    <property type="entry name" value="SULFITE REDUCTASE"/>
    <property type="match status" value="1"/>
</dbReference>
<reference evidence="5 6" key="1">
    <citation type="submission" date="2018-06" db="EMBL/GenBank/DDBJ databases">
        <title>Natronomonas sp. F16-60 a new haloarchaeon isolated from a solar saltern of Isla Cristina, Huelva, Spain.</title>
        <authorList>
            <person name="Duran-Viseras A."/>
            <person name="Sanchez-Porro C."/>
            <person name="Ventosa A."/>
        </authorList>
    </citation>
    <scope>NUCLEOTIDE SEQUENCE [LARGE SCALE GENOMIC DNA]</scope>
    <source>
        <strain evidence="5 6">F16-60</strain>
    </source>
</reference>
<feature type="domain" description="Moybdenum cofactor oxidoreductase dimerisation" evidence="4">
    <location>
        <begin position="410"/>
        <end position="486"/>
    </location>
</feature>
<dbReference type="GO" id="GO:0008482">
    <property type="term" value="F:sulfite oxidase activity"/>
    <property type="evidence" value="ECO:0007669"/>
    <property type="project" value="TreeGrafter"/>
</dbReference>
<gene>
    <name evidence="5" type="ORF">DP107_16395</name>
</gene>
<feature type="transmembrane region" description="Helical" evidence="2">
    <location>
        <begin position="73"/>
        <end position="97"/>
    </location>
</feature>
<evidence type="ECO:0000259" key="3">
    <source>
        <dbReference type="Pfam" id="PF00174"/>
    </source>
</evidence>
<protein>
    <submittedName>
        <fullName evidence="5">Sulfite oxidase</fullName>
    </submittedName>
</protein>
<comment type="caution">
    <text evidence="5">The sequence shown here is derived from an EMBL/GenBank/DDBJ whole genome shotgun (WGS) entry which is preliminary data.</text>
</comment>
<dbReference type="InParanoid" id="A0A554MW35"/>
<keyword evidence="2" id="KW-0472">Membrane</keyword>
<organism evidence="5 6">
    <name type="scientific">Haloglomus irregulare</name>
    <dbReference type="NCBI Taxonomy" id="2234134"/>
    <lineage>
        <taxon>Archaea</taxon>
        <taxon>Methanobacteriati</taxon>
        <taxon>Methanobacteriota</taxon>
        <taxon>Stenosarchaea group</taxon>
        <taxon>Halobacteria</taxon>
        <taxon>Halobacteriales</taxon>
        <taxon>Natronomonadaceae</taxon>
        <taxon>Haloglomus</taxon>
    </lineage>
</organism>
<dbReference type="GO" id="GO:0006790">
    <property type="term" value="P:sulfur compound metabolic process"/>
    <property type="evidence" value="ECO:0007669"/>
    <property type="project" value="TreeGrafter"/>
</dbReference>
<dbReference type="Gene3D" id="2.60.40.650">
    <property type="match status" value="1"/>
</dbReference>
<evidence type="ECO:0000313" key="6">
    <source>
        <dbReference type="Proteomes" id="UP000319894"/>
    </source>
</evidence>
<feature type="region of interest" description="Disordered" evidence="1">
    <location>
        <begin position="482"/>
        <end position="505"/>
    </location>
</feature>
<keyword evidence="2" id="KW-0812">Transmembrane</keyword>
<feature type="transmembrane region" description="Helical" evidence="2">
    <location>
        <begin position="49"/>
        <end position="66"/>
    </location>
</feature>
<evidence type="ECO:0000256" key="2">
    <source>
        <dbReference type="SAM" id="Phobius"/>
    </source>
</evidence>
<dbReference type="Pfam" id="PF00174">
    <property type="entry name" value="Oxidored_molyb"/>
    <property type="match status" value="1"/>
</dbReference>
<dbReference type="Gene3D" id="3.90.420.10">
    <property type="entry name" value="Oxidoreductase, molybdopterin-binding domain"/>
    <property type="match status" value="1"/>
</dbReference>
<accession>A0A554MW35</accession>
<proteinExistence type="predicted"/>
<dbReference type="GO" id="GO:0020037">
    <property type="term" value="F:heme binding"/>
    <property type="evidence" value="ECO:0007669"/>
    <property type="project" value="TreeGrafter"/>
</dbReference>
<name>A0A554MW35_9EURY</name>
<evidence type="ECO:0000256" key="1">
    <source>
        <dbReference type="SAM" id="MobiDB-lite"/>
    </source>
</evidence>
<evidence type="ECO:0000259" key="4">
    <source>
        <dbReference type="Pfam" id="PF03404"/>
    </source>
</evidence>
<feature type="domain" description="Oxidoreductase molybdopterin-binding" evidence="3">
    <location>
        <begin position="243"/>
        <end position="387"/>
    </location>
</feature>